<dbReference type="PANTHER" id="PTHR10429">
    <property type="entry name" value="DNA-3-METHYLADENINE GLYCOSYLASE"/>
    <property type="match status" value="1"/>
</dbReference>
<dbReference type="GO" id="GO:0003677">
    <property type="term" value="F:DNA binding"/>
    <property type="evidence" value="ECO:0007669"/>
    <property type="project" value="InterPro"/>
</dbReference>
<keyword evidence="7" id="KW-0234">DNA repair</keyword>
<organism evidence="9 10">
    <name type="scientific">Acrobeloides nanus</name>
    <dbReference type="NCBI Taxonomy" id="290746"/>
    <lineage>
        <taxon>Eukaryota</taxon>
        <taxon>Metazoa</taxon>
        <taxon>Ecdysozoa</taxon>
        <taxon>Nematoda</taxon>
        <taxon>Chromadorea</taxon>
        <taxon>Rhabditida</taxon>
        <taxon>Tylenchina</taxon>
        <taxon>Cephalobomorpha</taxon>
        <taxon>Cephaloboidea</taxon>
        <taxon>Cephalobidae</taxon>
        <taxon>Acrobeloides</taxon>
    </lineage>
</organism>
<dbReference type="NCBIfam" id="TIGR00567">
    <property type="entry name" value="3mg"/>
    <property type="match status" value="1"/>
</dbReference>
<proteinExistence type="inferred from homology"/>
<dbReference type="NCBIfam" id="NF002004">
    <property type="entry name" value="PRK00802.1-4"/>
    <property type="match status" value="1"/>
</dbReference>
<name>A0A914C0E3_9BILA</name>
<dbReference type="AlphaFoldDB" id="A0A914C0E3"/>
<dbReference type="PANTHER" id="PTHR10429:SF0">
    <property type="entry name" value="DNA-3-METHYLADENINE GLYCOSYLASE"/>
    <property type="match status" value="1"/>
</dbReference>
<keyword evidence="9" id="KW-1185">Reference proteome</keyword>
<reference evidence="10" key="1">
    <citation type="submission" date="2022-11" db="UniProtKB">
        <authorList>
            <consortium name="WormBaseParasite"/>
        </authorList>
    </citation>
    <scope>IDENTIFICATION</scope>
</reference>
<evidence type="ECO:0000256" key="6">
    <source>
        <dbReference type="ARBA" id="ARBA00022801"/>
    </source>
</evidence>
<evidence type="ECO:0000313" key="9">
    <source>
        <dbReference type="Proteomes" id="UP000887540"/>
    </source>
</evidence>
<dbReference type="CDD" id="cd00540">
    <property type="entry name" value="AAG"/>
    <property type="match status" value="1"/>
</dbReference>
<dbReference type="Proteomes" id="UP000887540">
    <property type="component" value="Unplaced"/>
</dbReference>
<evidence type="ECO:0000256" key="4">
    <source>
        <dbReference type="ARBA" id="ARBA00012000"/>
    </source>
</evidence>
<keyword evidence="5" id="KW-0227">DNA damage</keyword>
<dbReference type="SUPFAM" id="SSF50486">
    <property type="entry name" value="FMT C-terminal domain-like"/>
    <property type="match status" value="1"/>
</dbReference>
<dbReference type="Pfam" id="PF02245">
    <property type="entry name" value="Pur_DNA_glyco"/>
    <property type="match status" value="1"/>
</dbReference>
<evidence type="ECO:0000256" key="7">
    <source>
        <dbReference type="ARBA" id="ARBA00023204"/>
    </source>
</evidence>
<protein>
    <recommendedName>
        <fullName evidence="4">DNA-3-methyladenine glycosylase II</fullName>
        <ecNumber evidence="4">3.2.2.21</ecNumber>
    </recommendedName>
    <alternativeName>
        <fullName evidence="8">3-methyladenine DNA glycosidase</fullName>
    </alternativeName>
</protein>
<evidence type="ECO:0000256" key="1">
    <source>
        <dbReference type="ARBA" id="ARBA00000086"/>
    </source>
</evidence>
<dbReference type="HAMAP" id="MF_00527">
    <property type="entry name" value="3MGH"/>
    <property type="match status" value="1"/>
</dbReference>
<comment type="function">
    <text evidence="2">Hydrolysis of the deoxyribose N-glycosidic bond to excise 3-methyladenine, and 7-methylguanine from the damaged DNA polymer formed by alkylation lesions.</text>
</comment>
<accession>A0A914C0E3</accession>
<evidence type="ECO:0000313" key="10">
    <source>
        <dbReference type="WBParaSite" id="ACRNAN_Path_1429.g5610.t1"/>
    </source>
</evidence>
<sequence>MKRKLTTISPIVQKCTKLPLDQKLVSKLCKFGVVLQEEDEEVQTTIIPIPPVISMESRLPRGFFNRHVVTVAKDLLGKTLNFGSFQGLITETEAYGGLDDEASHSYNGPTPRSAIMFGAPGYSYVYTIYGMYNCLNIVADEVGTPSAVLIRGLKLQEVHLNGPGKLCKVLNITRLHSGINLALDSNFYVSHGLKSVLYKSTPRIGIKKAVDKLWRFVMIDV</sequence>
<evidence type="ECO:0000256" key="3">
    <source>
        <dbReference type="ARBA" id="ARBA00009232"/>
    </source>
</evidence>
<dbReference type="EC" id="3.2.2.21" evidence="4"/>
<dbReference type="InterPro" id="IPR036995">
    <property type="entry name" value="MPG_sf"/>
</dbReference>
<evidence type="ECO:0000256" key="2">
    <source>
        <dbReference type="ARBA" id="ARBA00002421"/>
    </source>
</evidence>
<evidence type="ECO:0000256" key="8">
    <source>
        <dbReference type="ARBA" id="ARBA00033426"/>
    </source>
</evidence>
<keyword evidence="6" id="KW-0378">Hydrolase</keyword>
<dbReference type="GO" id="GO:0006284">
    <property type="term" value="P:base-excision repair"/>
    <property type="evidence" value="ECO:0007669"/>
    <property type="project" value="InterPro"/>
</dbReference>
<comment type="similarity">
    <text evidence="3">Belongs to the DNA glycosylase MPG family.</text>
</comment>
<dbReference type="WBParaSite" id="ACRNAN_Path_1429.g5610.t1">
    <property type="protein sequence ID" value="ACRNAN_Path_1429.g5610.t1"/>
    <property type="gene ID" value="ACRNAN_Path_1429.g5610"/>
</dbReference>
<dbReference type="InterPro" id="IPR011034">
    <property type="entry name" value="Formyl_transferase-like_C_sf"/>
</dbReference>
<dbReference type="GO" id="GO:0003905">
    <property type="term" value="F:alkylbase DNA N-glycosylase activity"/>
    <property type="evidence" value="ECO:0007669"/>
    <property type="project" value="UniProtKB-EC"/>
</dbReference>
<dbReference type="InterPro" id="IPR003180">
    <property type="entry name" value="MPG"/>
</dbReference>
<comment type="catalytic activity">
    <reaction evidence="1">
        <text>Hydrolysis of alkylated DNA, releasing 3-methyladenine, 3-methylguanine, 7-methylguanine and 7-methyladenine.</text>
        <dbReference type="EC" id="3.2.2.21"/>
    </reaction>
</comment>
<dbReference type="Gene3D" id="3.10.300.10">
    <property type="entry name" value="Methylpurine-DNA glycosylase (MPG)"/>
    <property type="match status" value="2"/>
</dbReference>
<evidence type="ECO:0000256" key="5">
    <source>
        <dbReference type="ARBA" id="ARBA00022763"/>
    </source>
</evidence>